<dbReference type="CDD" id="cd15482">
    <property type="entry name" value="Sialidase_non-viral"/>
    <property type="match status" value="1"/>
</dbReference>
<dbReference type="PANTHER" id="PTHR47199">
    <property type="entry name" value="PHOTOSYSTEM II STABILITY/ASSEMBLY FACTOR HCF136, CHLOROPLASTIC"/>
    <property type="match status" value="1"/>
</dbReference>
<evidence type="ECO:0000256" key="2">
    <source>
        <dbReference type="ARBA" id="ARBA00023276"/>
    </source>
</evidence>
<dbReference type="PANTHER" id="PTHR47199:SF2">
    <property type="entry name" value="PHOTOSYSTEM II STABILITY_ASSEMBLY FACTOR HCF136, CHLOROPLASTIC"/>
    <property type="match status" value="1"/>
</dbReference>
<dbReference type="InterPro" id="IPR028203">
    <property type="entry name" value="PSII_CF48-like_dom"/>
</dbReference>
<feature type="domain" description="Photosynthesis system II assembly factor Ycf48/Hcf136-like" evidence="3">
    <location>
        <begin position="164"/>
        <end position="289"/>
    </location>
</feature>
<dbReference type="Gene3D" id="2.130.10.10">
    <property type="entry name" value="YVTN repeat-like/Quinoprotein amine dehydrogenase"/>
    <property type="match status" value="1"/>
</dbReference>
<proteinExistence type="predicted"/>
<dbReference type="InterPro" id="IPR036278">
    <property type="entry name" value="Sialidase_sf"/>
</dbReference>
<evidence type="ECO:0000313" key="4">
    <source>
        <dbReference type="EMBL" id="KKO04125.1"/>
    </source>
</evidence>
<evidence type="ECO:0000256" key="1">
    <source>
        <dbReference type="ARBA" id="ARBA00022531"/>
    </source>
</evidence>
<comment type="caution">
    <text evidence="4">The sequence shown here is derived from an EMBL/GenBank/DDBJ whole genome shotgun (WGS) entry which is preliminary data.</text>
</comment>
<accession>A0A0F9VJA4</accession>
<dbReference type="GO" id="GO:0009523">
    <property type="term" value="C:photosystem II"/>
    <property type="evidence" value="ECO:0007669"/>
    <property type="project" value="UniProtKB-KW"/>
</dbReference>
<name>A0A0F9VJA4_9ZZZZ</name>
<gene>
    <name evidence="4" type="ORF">LCGC14_0090250</name>
</gene>
<keyword evidence="1" id="KW-0602">Photosynthesis</keyword>
<dbReference type="Pfam" id="PF14870">
    <property type="entry name" value="PSII_BNR"/>
    <property type="match status" value="2"/>
</dbReference>
<protein>
    <recommendedName>
        <fullName evidence="3">Photosynthesis system II assembly factor Ycf48/Hcf136-like domain-containing protein</fullName>
    </recommendedName>
</protein>
<dbReference type="SUPFAM" id="SSF50939">
    <property type="entry name" value="Sialidases"/>
    <property type="match status" value="1"/>
</dbReference>
<keyword evidence="2" id="KW-0604">Photosystem II</keyword>
<reference evidence="4" key="1">
    <citation type="journal article" date="2015" name="Nature">
        <title>Complex archaea that bridge the gap between prokaryotes and eukaryotes.</title>
        <authorList>
            <person name="Spang A."/>
            <person name="Saw J.H."/>
            <person name="Jorgensen S.L."/>
            <person name="Zaremba-Niedzwiedzka K."/>
            <person name="Martijn J."/>
            <person name="Lind A.E."/>
            <person name="van Eijk R."/>
            <person name="Schleper C."/>
            <person name="Guy L."/>
            <person name="Ettema T.J."/>
        </authorList>
    </citation>
    <scope>NUCLEOTIDE SEQUENCE</scope>
</reference>
<dbReference type="GO" id="GO:0015979">
    <property type="term" value="P:photosynthesis"/>
    <property type="evidence" value="ECO:0007669"/>
    <property type="project" value="UniProtKB-KW"/>
</dbReference>
<dbReference type="EMBL" id="LAZR01000024">
    <property type="protein sequence ID" value="KKO04125.1"/>
    <property type="molecule type" value="Genomic_DNA"/>
</dbReference>
<organism evidence="4">
    <name type="scientific">marine sediment metagenome</name>
    <dbReference type="NCBI Taxonomy" id="412755"/>
    <lineage>
        <taxon>unclassified sequences</taxon>
        <taxon>metagenomes</taxon>
        <taxon>ecological metagenomes</taxon>
    </lineage>
</organism>
<dbReference type="InterPro" id="IPR015943">
    <property type="entry name" value="WD40/YVTN_repeat-like_dom_sf"/>
</dbReference>
<dbReference type="AlphaFoldDB" id="A0A0F9VJA4"/>
<sequence>MRKPINWRAPFMVRANAFQTTSKQNFPIRSVLSTLALSAAVAGFAMPGVSLAEAAEDIKPAVESELSASDLLLDAALVGERLVAVGSRGHIVYSDDQGSSWKQAAVPVRQLLTAVYFADDKNGWAVGHDSLILHTTDGGANWAMQYRDPELDEALDPEGPSLLERPLMDVWFRDAKTGFAVGAYGIFLRTDDGGENWQDVSDVVDNPDGFHYNSIAEIKGAGLFLVGEMGTMYRSVDYGDTWETLTDMPYDGSWFGVSGTNQENLVLVWGLRGNMYRSTDFGDSWQQVALKTQSNNKLGATLLGGSVSEAGELAVVGAGGVVVISHDGGKTFNVSTRPDRVALASAKVLKNGQILLVGQNGVSIAAASGLKVN</sequence>
<evidence type="ECO:0000259" key="3">
    <source>
        <dbReference type="Pfam" id="PF14870"/>
    </source>
</evidence>
<feature type="domain" description="Photosynthesis system II assembly factor Ycf48/Hcf136-like" evidence="3">
    <location>
        <begin position="98"/>
        <end position="144"/>
    </location>
</feature>